<dbReference type="Proteomes" id="UP000324800">
    <property type="component" value="Unassembled WGS sequence"/>
</dbReference>
<dbReference type="AlphaFoldDB" id="A0A5J4W4Y6"/>
<accession>A0A5J4W4Y6</accession>
<proteinExistence type="predicted"/>
<gene>
    <name evidence="1" type="ORF">EZS28_014770</name>
</gene>
<sequence length="258" mass="30008">MVEIRRRIEQLAPQATLEENDAATKEINEIIRINGQVAHIYFVLAIAQQINLASDTVNSNNRFVLLARRMQFLLRGDNYSTTISEIFKDGEIAKYHGINNFVGQFAMKLNLNAGEAVKLYMAIMQCGVGEFEREAYTLFMALVPHIMNNASFFPEHLMHQIRVFMSNLQGVTQQPIYIPDPNDLKAIEQDKIQRLYEPMDDKDDIAMVNILLLQQQKKKKLIANYMQKLQKAQEMKYLLDILYKKLAEYLNCFFQIKY</sequence>
<name>A0A5J4W4Y6_9EUKA</name>
<comment type="caution">
    <text evidence="1">The sequence shown here is derived from an EMBL/GenBank/DDBJ whole genome shotgun (WGS) entry which is preliminary data.</text>
</comment>
<protein>
    <submittedName>
        <fullName evidence="1">Uncharacterized protein</fullName>
    </submittedName>
</protein>
<evidence type="ECO:0000313" key="2">
    <source>
        <dbReference type="Proteomes" id="UP000324800"/>
    </source>
</evidence>
<evidence type="ECO:0000313" key="1">
    <source>
        <dbReference type="EMBL" id="KAA6389702.1"/>
    </source>
</evidence>
<organism evidence="1 2">
    <name type="scientific">Streblomastix strix</name>
    <dbReference type="NCBI Taxonomy" id="222440"/>
    <lineage>
        <taxon>Eukaryota</taxon>
        <taxon>Metamonada</taxon>
        <taxon>Preaxostyla</taxon>
        <taxon>Oxymonadida</taxon>
        <taxon>Streblomastigidae</taxon>
        <taxon>Streblomastix</taxon>
    </lineage>
</organism>
<dbReference type="EMBL" id="SNRW01003487">
    <property type="protein sequence ID" value="KAA6389702.1"/>
    <property type="molecule type" value="Genomic_DNA"/>
</dbReference>
<reference evidence="1 2" key="1">
    <citation type="submission" date="2019-03" db="EMBL/GenBank/DDBJ databases">
        <title>Single cell metagenomics reveals metabolic interactions within the superorganism composed of flagellate Streblomastix strix and complex community of Bacteroidetes bacteria on its surface.</title>
        <authorList>
            <person name="Treitli S.C."/>
            <person name="Kolisko M."/>
            <person name="Husnik F."/>
            <person name="Keeling P."/>
            <person name="Hampl V."/>
        </authorList>
    </citation>
    <scope>NUCLEOTIDE SEQUENCE [LARGE SCALE GENOMIC DNA]</scope>
    <source>
        <strain evidence="1">ST1C</strain>
    </source>
</reference>